<accession>A0A133XXJ6</accession>
<reference evidence="2" key="1">
    <citation type="submission" date="2016-01" db="EMBL/GenBank/DDBJ databases">
        <authorList>
            <person name="Mitreva M."/>
            <person name="Pepin K.H."/>
            <person name="Mihindukulasuriya K.A."/>
            <person name="Fulton R."/>
            <person name="Fronick C."/>
            <person name="O'Laughlin M."/>
            <person name="Miner T."/>
            <person name="Herter B."/>
            <person name="Rosa B.A."/>
            <person name="Cordes M."/>
            <person name="Tomlinson C."/>
            <person name="Wollam A."/>
            <person name="Palsikar V.B."/>
            <person name="Mardis E.R."/>
            <person name="Wilson R.K."/>
        </authorList>
    </citation>
    <scope>NUCLEOTIDE SEQUENCE [LARGE SCALE GENOMIC DNA]</scope>
    <source>
        <strain evidence="2">DNF00019</strain>
    </source>
</reference>
<comment type="caution">
    <text evidence="1">The sequence shown here is derived from an EMBL/GenBank/DDBJ whole genome shotgun (WGS) entry which is preliminary data.</text>
</comment>
<evidence type="ECO:0000313" key="2">
    <source>
        <dbReference type="Proteomes" id="UP000070675"/>
    </source>
</evidence>
<sequence length="63" mass="6638">MRHVNGAVRKPYRVSFVGAYDLSAVDVAPNPADIDYGVLPLTGYIAPREGYACTSAAHATTAV</sequence>
<dbReference type="PATRIC" id="fig|1393034.3.peg.75"/>
<gene>
    <name evidence="1" type="ORF">HMPREF3192_00080</name>
</gene>
<dbReference type="Proteomes" id="UP000070675">
    <property type="component" value="Unassembled WGS sequence"/>
</dbReference>
<organism evidence="1 2">
    <name type="scientific">Atopobium deltae</name>
    <dbReference type="NCBI Taxonomy" id="1393034"/>
    <lineage>
        <taxon>Bacteria</taxon>
        <taxon>Bacillati</taxon>
        <taxon>Actinomycetota</taxon>
        <taxon>Coriobacteriia</taxon>
        <taxon>Coriobacteriales</taxon>
        <taxon>Atopobiaceae</taxon>
        <taxon>Atopobium</taxon>
    </lineage>
</organism>
<protein>
    <submittedName>
        <fullName evidence="1">Uncharacterized protein</fullName>
    </submittedName>
</protein>
<dbReference type="EMBL" id="LSCR01000001">
    <property type="protein sequence ID" value="KXB35675.1"/>
    <property type="molecule type" value="Genomic_DNA"/>
</dbReference>
<proteinExistence type="predicted"/>
<evidence type="ECO:0000313" key="1">
    <source>
        <dbReference type="EMBL" id="KXB35675.1"/>
    </source>
</evidence>
<name>A0A133XXJ6_9ACTN</name>
<keyword evidence="2" id="KW-1185">Reference proteome</keyword>
<dbReference type="AlphaFoldDB" id="A0A133XXJ6"/>